<dbReference type="VEuPathDB" id="AmoebaDB:KM1_301810"/>
<dbReference type="AlphaFoldDB" id="A0A5K1TUT0"/>
<dbReference type="OMA" id="YINPFLM"/>
<protein>
    <submittedName>
        <fullName evidence="1">Uncharacterized protein</fullName>
    </submittedName>
</protein>
<dbReference type="Proteomes" id="UP000078387">
    <property type="component" value="Unassembled WGS sequence"/>
</dbReference>
<gene>
    <name evidence="1" type="ORF">CL6EHI_189160</name>
</gene>
<dbReference type="Pfam" id="PF07093">
    <property type="entry name" value="SGT1"/>
    <property type="match status" value="1"/>
</dbReference>
<evidence type="ECO:0000313" key="2">
    <source>
        <dbReference type="Proteomes" id="UP000078387"/>
    </source>
</evidence>
<dbReference type="VEuPathDB" id="AmoebaDB:EHI7A_192450"/>
<name>A0A5K1TUT0_ENTHI</name>
<proteinExistence type="predicted"/>
<dbReference type="VEuPathDB" id="AmoebaDB:EHI8A_237520"/>
<dbReference type="PANTHER" id="PTHR13060:SF0">
    <property type="entry name" value="PROTEIN ECDYSONELESS HOMOLOG"/>
    <property type="match status" value="1"/>
</dbReference>
<comment type="caution">
    <text evidence="1">The sequence shown here is derived from an EMBL/GenBank/DDBJ whole genome shotgun (WGS) entry which is preliminary data.</text>
</comment>
<accession>A0A5K1TUT0</accession>
<dbReference type="VEuPathDB" id="AmoebaDB:EHI5A_142210"/>
<dbReference type="VEuPathDB" id="AmoebaDB:EHI_189160"/>
<organism evidence="1 2">
    <name type="scientific">Entamoeba histolytica</name>
    <dbReference type="NCBI Taxonomy" id="5759"/>
    <lineage>
        <taxon>Eukaryota</taxon>
        <taxon>Amoebozoa</taxon>
        <taxon>Evosea</taxon>
        <taxon>Archamoebae</taxon>
        <taxon>Mastigamoebida</taxon>
        <taxon>Entamoebidae</taxon>
        <taxon>Entamoeba</taxon>
    </lineage>
</organism>
<dbReference type="InterPro" id="IPR010770">
    <property type="entry name" value="Ecd"/>
</dbReference>
<sequence length="429" mass="49910">MNELNITFNQLIENKRKCKSIVNCLEIHCYKKGDNDNLIEWKVDHDVVYFMDFIEHEEYKEKVSIINIQHSIQDEWLVINKLIEFSKNNNVIFEVFDEDGQIILAECSEYLPNYITPENDSHKVFIKNGSIYFNELTYTNPFLMQNDCCNKEITKKVLSLITKRASLFSVHNTIGILPIQIANFLNIHYELFGIIINKFINNDITLNDQFPLSYEKSSQCQLKMTTLQFNRYYNYILQNAETQSYQEILGKMILIGFTHLLNLNQQSSQYHFMPQYTKLFDEYCQSEESKRISSPLIEDNINEFKIEDLIEDYKQILDQNELESILKDDITDVIGIDSDINGFVTKSDGLLPNGNINTTTFDELFDEFIEDLKSPSLSEDGTDEENDQLMEQLTNVLNQTKDINDTPLTDSLQQDTTATASTLFSNSVK</sequence>
<reference evidence="1 2" key="1">
    <citation type="submission" date="2016-05" db="EMBL/GenBank/DDBJ databases">
        <title>First whole genome sequencing of Entamoeba histolytica HM1:IMSS-clone-6.</title>
        <authorList>
            <person name="Mukherjee Avik.K."/>
            <person name="Izumyama S."/>
            <person name="Nakada-Tsukui K."/>
            <person name="Nozaki T."/>
        </authorList>
    </citation>
    <scope>NUCLEOTIDE SEQUENCE [LARGE SCALE GENOMIC DNA]</scope>
    <source>
        <strain evidence="1 2">HM1:IMSS clone 6</strain>
    </source>
</reference>
<dbReference type="GO" id="GO:0005634">
    <property type="term" value="C:nucleus"/>
    <property type="evidence" value="ECO:0007669"/>
    <property type="project" value="TreeGrafter"/>
</dbReference>
<dbReference type="PANTHER" id="PTHR13060">
    <property type="entry name" value="SGT1 PROTEIN HSGT1 SUPPRESSOR OF GCR2"/>
    <property type="match status" value="1"/>
</dbReference>
<dbReference type="EMBL" id="BDEQ01000001">
    <property type="protein sequence ID" value="GAT98359.1"/>
    <property type="molecule type" value="Genomic_DNA"/>
</dbReference>
<evidence type="ECO:0000313" key="1">
    <source>
        <dbReference type="EMBL" id="GAT98359.1"/>
    </source>
</evidence>